<name>A0A226ELN9_FOLCA</name>
<gene>
    <name evidence="7" type="ORF">Fcan01_06869</name>
</gene>
<keyword evidence="1" id="KW-0479">Metal-binding</keyword>
<keyword evidence="2 4" id="KW-0863">Zinc-finger</keyword>
<dbReference type="GO" id="GO:0000981">
    <property type="term" value="F:DNA-binding transcription factor activity, RNA polymerase II-specific"/>
    <property type="evidence" value="ECO:0007669"/>
    <property type="project" value="TreeGrafter"/>
</dbReference>
<comment type="caution">
    <text evidence="7">The sequence shown here is derived from an EMBL/GenBank/DDBJ whole genome shotgun (WGS) entry which is preliminary data.</text>
</comment>
<dbReference type="PANTHER" id="PTHR23235:SF120">
    <property type="entry name" value="KRUPPEL-LIKE FACTOR 15"/>
    <property type="match status" value="1"/>
</dbReference>
<dbReference type="InterPro" id="IPR036236">
    <property type="entry name" value="Znf_C2H2_sf"/>
</dbReference>
<evidence type="ECO:0000256" key="2">
    <source>
        <dbReference type="ARBA" id="ARBA00022771"/>
    </source>
</evidence>
<evidence type="ECO:0000256" key="1">
    <source>
        <dbReference type="ARBA" id="ARBA00022723"/>
    </source>
</evidence>
<dbReference type="PROSITE" id="PS50157">
    <property type="entry name" value="ZINC_FINGER_C2H2_2"/>
    <property type="match status" value="2"/>
</dbReference>
<dbReference type="EMBL" id="LNIX01000003">
    <property type="protein sequence ID" value="OXA58562.1"/>
    <property type="molecule type" value="Genomic_DNA"/>
</dbReference>
<proteinExistence type="predicted"/>
<keyword evidence="5" id="KW-0175">Coiled coil</keyword>
<evidence type="ECO:0000256" key="4">
    <source>
        <dbReference type="PROSITE-ProRule" id="PRU00042"/>
    </source>
</evidence>
<dbReference type="GO" id="GO:0008270">
    <property type="term" value="F:zinc ion binding"/>
    <property type="evidence" value="ECO:0007669"/>
    <property type="project" value="UniProtKB-KW"/>
</dbReference>
<feature type="domain" description="C2H2-type" evidence="6">
    <location>
        <begin position="254"/>
        <end position="283"/>
    </location>
</feature>
<evidence type="ECO:0000313" key="8">
    <source>
        <dbReference type="Proteomes" id="UP000198287"/>
    </source>
</evidence>
<dbReference type="InterPro" id="IPR013087">
    <property type="entry name" value="Znf_C2H2_type"/>
</dbReference>
<keyword evidence="8" id="KW-1185">Reference proteome</keyword>
<dbReference type="SUPFAM" id="SSF57667">
    <property type="entry name" value="beta-beta-alpha zinc fingers"/>
    <property type="match status" value="1"/>
</dbReference>
<reference evidence="7 8" key="1">
    <citation type="submission" date="2015-12" db="EMBL/GenBank/DDBJ databases">
        <title>The genome of Folsomia candida.</title>
        <authorList>
            <person name="Faddeeva A."/>
            <person name="Derks M.F."/>
            <person name="Anvar Y."/>
            <person name="Smit S."/>
            <person name="Van Straalen N."/>
            <person name="Roelofs D."/>
        </authorList>
    </citation>
    <scope>NUCLEOTIDE SEQUENCE [LARGE SCALE GENOMIC DNA]</scope>
    <source>
        <strain evidence="7 8">VU population</strain>
        <tissue evidence="7">Whole body</tissue>
    </source>
</reference>
<feature type="coiled-coil region" evidence="5">
    <location>
        <begin position="401"/>
        <end position="435"/>
    </location>
</feature>
<accession>A0A226ELN9</accession>
<keyword evidence="3" id="KW-0862">Zinc</keyword>
<dbReference type="GO" id="GO:0000978">
    <property type="term" value="F:RNA polymerase II cis-regulatory region sequence-specific DNA binding"/>
    <property type="evidence" value="ECO:0007669"/>
    <property type="project" value="TreeGrafter"/>
</dbReference>
<dbReference type="SMART" id="SM00355">
    <property type="entry name" value="ZnF_C2H2"/>
    <property type="match status" value="2"/>
</dbReference>
<dbReference type="Proteomes" id="UP000198287">
    <property type="component" value="Unassembled WGS sequence"/>
</dbReference>
<feature type="domain" description="C2H2-type" evidence="6">
    <location>
        <begin position="284"/>
        <end position="314"/>
    </location>
</feature>
<evidence type="ECO:0000259" key="6">
    <source>
        <dbReference type="PROSITE" id="PS50157"/>
    </source>
</evidence>
<evidence type="ECO:0000256" key="3">
    <source>
        <dbReference type="ARBA" id="ARBA00022833"/>
    </source>
</evidence>
<protein>
    <submittedName>
        <fullName evidence="7">Transcriptional factor SWI5</fullName>
    </submittedName>
</protein>
<dbReference type="AlphaFoldDB" id="A0A226ELN9"/>
<evidence type="ECO:0000256" key="5">
    <source>
        <dbReference type="SAM" id="Coils"/>
    </source>
</evidence>
<organism evidence="7 8">
    <name type="scientific">Folsomia candida</name>
    <name type="common">Springtail</name>
    <dbReference type="NCBI Taxonomy" id="158441"/>
    <lineage>
        <taxon>Eukaryota</taxon>
        <taxon>Metazoa</taxon>
        <taxon>Ecdysozoa</taxon>
        <taxon>Arthropoda</taxon>
        <taxon>Hexapoda</taxon>
        <taxon>Collembola</taxon>
        <taxon>Entomobryomorpha</taxon>
        <taxon>Isotomoidea</taxon>
        <taxon>Isotomidae</taxon>
        <taxon>Proisotominae</taxon>
        <taxon>Folsomia</taxon>
    </lineage>
</organism>
<evidence type="ECO:0000313" key="7">
    <source>
        <dbReference type="EMBL" id="OXA58562.1"/>
    </source>
</evidence>
<sequence>MSVRFILVNGKLKDHEGGEEENGANIEREQVHIQVEAVVKVRDLRDRLYKEVYTHKNSKRNISREDLKETDFIFKCEMGDDKKLKAVRISKQDVLNMEATEVDLHSMVGVLWRDPHHRVREITFGVSTTYDPTTAAQNAIYCGYVGDCSILDYVDPTFTAVKDDHVVFPIFALNIKSATGLKQYRRQRDGCPGSFKSKNTERWFDNIAPQLNQIIDDKIAGLISTVEMEKEEELVVTIVPKQNKKSEDSTPKRFRCQVAGCPYIATYEYLLPSHMISHSEDRPFKCPGCPKKFKRQSHMVRHKPACTGHTGRRVGQVSVGPRIRERFSAITSPPQTPTWSSVSLPRKLPLSDQTNVCLKRAKIVTIDMMTREIEDLKRDKSASNVTIDMMTREIEDLKRDKSASNVTIDMMTREIEDLKREKVQLKRERAKALKKNSIYE</sequence>
<dbReference type="Gene3D" id="3.30.160.60">
    <property type="entry name" value="Classic Zinc Finger"/>
    <property type="match status" value="1"/>
</dbReference>
<dbReference type="PANTHER" id="PTHR23235">
    <property type="entry name" value="KRUEPPEL-LIKE TRANSCRIPTION FACTOR"/>
    <property type="match status" value="1"/>
</dbReference>